<feature type="compositionally biased region" description="Basic and acidic residues" evidence="1">
    <location>
        <begin position="72"/>
        <end position="86"/>
    </location>
</feature>
<protein>
    <submittedName>
        <fullName evidence="2">Uncharacterized protein</fullName>
    </submittedName>
</protein>
<evidence type="ECO:0000313" key="2">
    <source>
        <dbReference type="EMBL" id="CAB4197230.1"/>
    </source>
</evidence>
<feature type="region of interest" description="Disordered" evidence="1">
    <location>
        <begin position="54"/>
        <end position="99"/>
    </location>
</feature>
<gene>
    <name evidence="2" type="ORF">UFOVP1323_13</name>
</gene>
<evidence type="ECO:0000256" key="1">
    <source>
        <dbReference type="SAM" id="MobiDB-lite"/>
    </source>
</evidence>
<name>A0A6J5RIC1_9CAUD</name>
<organism evidence="2">
    <name type="scientific">uncultured Caudovirales phage</name>
    <dbReference type="NCBI Taxonomy" id="2100421"/>
    <lineage>
        <taxon>Viruses</taxon>
        <taxon>Duplodnaviria</taxon>
        <taxon>Heunggongvirae</taxon>
        <taxon>Uroviricota</taxon>
        <taxon>Caudoviricetes</taxon>
        <taxon>Peduoviridae</taxon>
        <taxon>Maltschvirus</taxon>
        <taxon>Maltschvirus maltsch</taxon>
    </lineage>
</organism>
<dbReference type="EMBL" id="LR797264">
    <property type="protein sequence ID" value="CAB4197230.1"/>
    <property type="molecule type" value="Genomic_DNA"/>
</dbReference>
<feature type="region of interest" description="Disordered" evidence="1">
    <location>
        <begin position="1"/>
        <end position="32"/>
    </location>
</feature>
<accession>A0A6J5RIC1</accession>
<sequence length="378" mass="40465">MADPNDIENDVTDVVDQNAEVDTGINTEADVTSGSDLDAKLDALAGISNVKAPKTDTQTAVQGQPNANTQVKKPEEERVATEDRQQGNRQSVNPAHTPRAYGKAFKWDTQGNVVLASTGEIIAPIGAARKSFERMLPIISSAQSEADKYKGMYESAAQSNAIASKLNLAPEEYAIGARIMATFKADPKKAIAFMVSEAQNNGIDVSDLGVGGGGGISVQAIRDAVKEIVEEQIKPFSFIAQDRESELAEREATNEATNVVNDFLDSTPDAEPHMDSIAKIMNAKPGQVSLSEAYWILNAHAHKNGLDWTKPLGPQIAAKLGQTPNNGQPVNNGRRLPDLNGRQNNGTIVERRQTVMAGDASSTDIVKEAMREAGMNVD</sequence>
<proteinExistence type="predicted"/>
<feature type="compositionally biased region" description="Acidic residues" evidence="1">
    <location>
        <begin position="1"/>
        <end position="13"/>
    </location>
</feature>
<feature type="compositionally biased region" description="Polar residues" evidence="1">
    <location>
        <begin position="322"/>
        <end position="331"/>
    </location>
</feature>
<feature type="region of interest" description="Disordered" evidence="1">
    <location>
        <begin position="321"/>
        <end position="345"/>
    </location>
</feature>
<feature type="compositionally biased region" description="Polar residues" evidence="1">
    <location>
        <begin position="55"/>
        <end position="71"/>
    </location>
</feature>
<reference evidence="2" key="1">
    <citation type="submission" date="2020-05" db="EMBL/GenBank/DDBJ databases">
        <authorList>
            <person name="Chiriac C."/>
            <person name="Salcher M."/>
            <person name="Ghai R."/>
            <person name="Kavagutti S V."/>
        </authorList>
    </citation>
    <scope>NUCLEOTIDE SEQUENCE</scope>
</reference>